<dbReference type="Pfam" id="PF04542">
    <property type="entry name" value="Sigma70_r2"/>
    <property type="match status" value="1"/>
</dbReference>
<dbReference type="InterPro" id="IPR039425">
    <property type="entry name" value="RNA_pol_sigma-70-like"/>
</dbReference>
<accession>A0A853AZN5</accession>
<keyword evidence="2" id="KW-0805">Transcription regulation</keyword>
<dbReference type="InterPro" id="IPR036388">
    <property type="entry name" value="WH-like_DNA-bd_sf"/>
</dbReference>
<comment type="similarity">
    <text evidence="1">Belongs to the sigma-70 factor family. ECF subfamily.</text>
</comment>
<dbReference type="GO" id="GO:0003677">
    <property type="term" value="F:DNA binding"/>
    <property type="evidence" value="ECO:0007669"/>
    <property type="project" value="UniProtKB-KW"/>
</dbReference>
<dbReference type="Proteomes" id="UP000549616">
    <property type="component" value="Unassembled WGS sequence"/>
</dbReference>
<dbReference type="PANTHER" id="PTHR43133:SF57">
    <property type="entry name" value="RNA POLYMERASE SIGMA-70 FACTOR"/>
    <property type="match status" value="1"/>
</dbReference>
<evidence type="ECO:0000313" key="8">
    <source>
        <dbReference type="EMBL" id="NYI88011.1"/>
    </source>
</evidence>
<protein>
    <submittedName>
        <fullName evidence="8">RNA polymerase sigma-70 factor (ECF subfamily)</fullName>
    </submittedName>
</protein>
<evidence type="ECO:0000256" key="3">
    <source>
        <dbReference type="ARBA" id="ARBA00023082"/>
    </source>
</evidence>
<reference evidence="8 9" key="1">
    <citation type="submission" date="2020-07" db="EMBL/GenBank/DDBJ databases">
        <title>Sequencing the genomes of 1000 actinobacteria strains.</title>
        <authorList>
            <person name="Klenk H.-P."/>
        </authorList>
    </citation>
    <scope>NUCLEOTIDE SEQUENCE [LARGE SCALE GENOMIC DNA]</scope>
    <source>
        <strain evidence="8 9">DSM 104006</strain>
    </source>
</reference>
<evidence type="ECO:0000259" key="7">
    <source>
        <dbReference type="Pfam" id="PF04545"/>
    </source>
</evidence>
<dbReference type="GO" id="GO:0006352">
    <property type="term" value="P:DNA-templated transcription initiation"/>
    <property type="evidence" value="ECO:0007669"/>
    <property type="project" value="InterPro"/>
</dbReference>
<dbReference type="NCBIfam" id="TIGR02937">
    <property type="entry name" value="sigma70-ECF"/>
    <property type="match status" value="1"/>
</dbReference>
<dbReference type="AlphaFoldDB" id="A0A853AZN5"/>
<evidence type="ECO:0000256" key="5">
    <source>
        <dbReference type="ARBA" id="ARBA00023163"/>
    </source>
</evidence>
<dbReference type="InterPro" id="IPR013324">
    <property type="entry name" value="RNA_pol_sigma_r3/r4-like"/>
</dbReference>
<sequence length="215" mass="23635">MTNWLAARPAGLHVGTVARADAVPDEQAGPWALVRAAQQGDTAAFGTLYDQYVDVVYRYVYFRLTDRELAEDITSETFLRALRRISSVSYQGRDVGAWFVTIARNIVLDHLKSSRYKLEVVTDQVADSGTAPFTGQSGPDAGPEQQAVTSATRTALLTAISGLGEDQRECIVLRFVQGLSLAETAQIMRRNEGAIKALQHRAVRKLAQLLPDGWR</sequence>
<comment type="caution">
    <text evidence="8">The sequence shown here is derived from an EMBL/GenBank/DDBJ whole genome shotgun (WGS) entry which is preliminary data.</text>
</comment>
<evidence type="ECO:0000256" key="2">
    <source>
        <dbReference type="ARBA" id="ARBA00023015"/>
    </source>
</evidence>
<keyword evidence="4" id="KW-0238">DNA-binding</keyword>
<evidence type="ECO:0000256" key="1">
    <source>
        <dbReference type="ARBA" id="ARBA00010641"/>
    </source>
</evidence>
<dbReference type="SUPFAM" id="SSF88659">
    <property type="entry name" value="Sigma3 and sigma4 domains of RNA polymerase sigma factors"/>
    <property type="match status" value="1"/>
</dbReference>
<dbReference type="Pfam" id="PF04545">
    <property type="entry name" value="Sigma70_r4"/>
    <property type="match status" value="1"/>
</dbReference>
<evidence type="ECO:0000313" key="9">
    <source>
        <dbReference type="Proteomes" id="UP000549616"/>
    </source>
</evidence>
<gene>
    <name evidence="8" type="ORF">HNR02_001334</name>
</gene>
<feature type="domain" description="RNA polymerase sigma-70 region 2" evidence="6">
    <location>
        <begin position="48"/>
        <end position="114"/>
    </location>
</feature>
<feature type="domain" description="RNA polymerase sigma-70 region 4" evidence="7">
    <location>
        <begin position="159"/>
        <end position="206"/>
    </location>
</feature>
<dbReference type="GO" id="GO:0016987">
    <property type="term" value="F:sigma factor activity"/>
    <property type="evidence" value="ECO:0007669"/>
    <property type="project" value="UniProtKB-KW"/>
</dbReference>
<dbReference type="CDD" id="cd06171">
    <property type="entry name" value="Sigma70_r4"/>
    <property type="match status" value="1"/>
</dbReference>
<dbReference type="InterPro" id="IPR007627">
    <property type="entry name" value="RNA_pol_sigma70_r2"/>
</dbReference>
<keyword evidence="9" id="KW-1185">Reference proteome</keyword>
<dbReference type="InterPro" id="IPR007630">
    <property type="entry name" value="RNA_pol_sigma70_r4"/>
</dbReference>
<dbReference type="PANTHER" id="PTHR43133">
    <property type="entry name" value="RNA POLYMERASE ECF-TYPE SIGMA FACTO"/>
    <property type="match status" value="1"/>
</dbReference>
<dbReference type="SUPFAM" id="SSF88946">
    <property type="entry name" value="Sigma2 domain of RNA polymerase sigma factors"/>
    <property type="match status" value="1"/>
</dbReference>
<evidence type="ECO:0000256" key="4">
    <source>
        <dbReference type="ARBA" id="ARBA00023125"/>
    </source>
</evidence>
<keyword evidence="3" id="KW-0731">Sigma factor</keyword>
<dbReference type="InterPro" id="IPR014284">
    <property type="entry name" value="RNA_pol_sigma-70_dom"/>
</dbReference>
<dbReference type="Gene3D" id="1.10.1740.10">
    <property type="match status" value="1"/>
</dbReference>
<dbReference type="EMBL" id="JACCFK010000001">
    <property type="protein sequence ID" value="NYI88011.1"/>
    <property type="molecule type" value="Genomic_DNA"/>
</dbReference>
<evidence type="ECO:0000259" key="6">
    <source>
        <dbReference type="Pfam" id="PF04542"/>
    </source>
</evidence>
<organism evidence="8 9">
    <name type="scientific">Amycolatopsis endophytica</name>
    <dbReference type="NCBI Taxonomy" id="860233"/>
    <lineage>
        <taxon>Bacteria</taxon>
        <taxon>Bacillati</taxon>
        <taxon>Actinomycetota</taxon>
        <taxon>Actinomycetes</taxon>
        <taxon>Pseudonocardiales</taxon>
        <taxon>Pseudonocardiaceae</taxon>
        <taxon>Amycolatopsis</taxon>
    </lineage>
</organism>
<keyword evidence="5" id="KW-0804">Transcription</keyword>
<dbReference type="InterPro" id="IPR013325">
    <property type="entry name" value="RNA_pol_sigma_r2"/>
</dbReference>
<dbReference type="Gene3D" id="1.10.10.10">
    <property type="entry name" value="Winged helix-like DNA-binding domain superfamily/Winged helix DNA-binding domain"/>
    <property type="match status" value="1"/>
</dbReference>
<name>A0A853AZN5_9PSEU</name>
<proteinExistence type="inferred from homology"/>